<sequence length="287" mass="31290">MTAEESLRAGDLDACLKQLQDQVRGDPANASYRVFLFQLLAVQGAWERALTQLNVVGDLDAAALPMVQLYRDALQCEALREDVFAGRRAPLIFGEPTAWLALLIEALRLDGSGDFKAAAACRANALEQARPTAGTLNSEPFAWIADADARLGPTLEVILNGRYYWVPFERIRRIELEAPDDLRDRVWMPAIFTWANEGQAAGLIPVRYPGTLSAAVTHGGNANALALARATEWVEAGGGEFDEARPFGQRMFTTDENDYALFDVRTLVLDAEAPAGEVSQDGAQDHG</sequence>
<protein>
    <recommendedName>
        <fullName evidence="3">Virulence protein SciE type</fullName>
    </recommendedName>
</protein>
<organism evidence="1 2">
    <name type="scientific">Paraburkholderia caffeinitolerans</name>
    <dbReference type="NCBI Taxonomy" id="1723730"/>
    <lineage>
        <taxon>Bacteria</taxon>
        <taxon>Pseudomonadati</taxon>
        <taxon>Pseudomonadota</taxon>
        <taxon>Betaproteobacteria</taxon>
        <taxon>Burkholderiales</taxon>
        <taxon>Burkholderiaceae</taxon>
        <taxon>Paraburkholderia</taxon>
    </lineage>
</organism>
<dbReference type="SUPFAM" id="SSF144059">
    <property type="entry name" value="ImpE-like"/>
    <property type="match status" value="1"/>
</dbReference>
<keyword evidence="2" id="KW-1185">Reference proteome</keyword>
<name>A0A6J5G510_9BURK</name>
<dbReference type="Gene3D" id="1.25.40.10">
    <property type="entry name" value="Tetratricopeptide repeat domain"/>
    <property type="match status" value="1"/>
</dbReference>
<dbReference type="PIRSF" id="PIRSF029288">
    <property type="entry name" value="SciE_ImpE"/>
    <property type="match status" value="1"/>
</dbReference>
<proteinExistence type="predicted"/>
<dbReference type="InterPro" id="IPR009211">
    <property type="entry name" value="TagJ"/>
</dbReference>
<reference evidence="1 2" key="1">
    <citation type="submission" date="2020-04" db="EMBL/GenBank/DDBJ databases">
        <authorList>
            <person name="De Canck E."/>
        </authorList>
    </citation>
    <scope>NUCLEOTIDE SEQUENCE [LARGE SCALE GENOMIC DNA]</scope>
    <source>
        <strain evidence="1 2">LMG 28688</strain>
    </source>
</reference>
<dbReference type="AlphaFoldDB" id="A0A6J5G510"/>
<dbReference type="RefSeq" id="WP_175195619.1">
    <property type="nucleotide sequence ID" value="NZ_CADIKL010000015.1"/>
</dbReference>
<evidence type="ECO:0000313" key="1">
    <source>
        <dbReference type="EMBL" id="CAB3791616.1"/>
    </source>
</evidence>
<gene>
    <name evidence="1" type="ORF">LMG28688_03339</name>
</gene>
<evidence type="ECO:0000313" key="2">
    <source>
        <dbReference type="Proteomes" id="UP000494119"/>
    </source>
</evidence>
<dbReference type="InterPro" id="IPR011990">
    <property type="entry name" value="TPR-like_helical_dom_sf"/>
</dbReference>
<evidence type="ECO:0008006" key="3">
    <source>
        <dbReference type="Google" id="ProtNLM"/>
    </source>
</evidence>
<accession>A0A6J5G510</accession>
<dbReference type="Pfam" id="PF07024">
    <property type="entry name" value="ImpE"/>
    <property type="match status" value="1"/>
</dbReference>
<dbReference type="EMBL" id="CADIKL010000015">
    <property type="protein sequence ID" value="CAB3791616.1"/>
    <property type="molecule type" value="Genomic_DNA"/>
</dbReference>
<dbReference type="Proteomes" id="UP000494119">
    <property type="component" value="Unassembled WGS sequence"/>
</dbReference>